<dbReference type="SUPFAM" id="SSF53822">
    <property type="entry name" value="Periplasmic binding protein-like I"/>
    <property type="match status" value="1"/>
</dbReference>
<organism evidence="2 3">
    <name type="scientific">Eschrichtius robustus</name>
    <name type="common">California gray whale</name>
    <name type="synonym">Eschrichtius gibbosus</name>
    <dbReference type="NCBI Taxonomy" id="9764"/>
    <lineage>
        <taxon>Eukaryota</taxon>
        <taxon>Metazoa</taxon>
        <taxon>Chordata</taxon>
        <taxon>Craniata</taxon>
        <taxon>Vertebrata</taxon>
        <taxon>Euteleostomi</taxon>
        <taxon>Mammalia</taxon>
        <taxon>Eutheria</taxon>
        <taxon>Laurasiatheria</taxon>
        <taxon>Artiodactyla</taxon>
        <taxon>Whippomorpha</taxon>
        <taxon>Cetacea</taxon>
        <taxon>Mysticeti</taxon>
        <taxon>Eschrichtiidae</taxon>
        <taxon>Eschrichtius</taxon>
    </lineage>
</organism>
<dbReference type="AlphaFoldDB" id="A0AB34HG16"/>
<keyword evidence="3" id="KW-1185">Reference proteome</keyword>
<protein>
    <submittedName>
        <fullName evidence="2">Uncharacterized protein</fullName>
    </submittedName>
</protein>
<keyword evidence="1" id="KW-0732">Signal</keyword>
<evidence type="ECO:0000313" key="2">
    <source>
        <dbReference type="EMBL" id="KAJ8789529.1"/>
    </source>
</evidence>
<dbReference type="InterPro" id="IPR028082">
    <property type="entry name" value="Peripla_BP_I"/>
</dbReference>
<sequence>MAPRTGAEAPLGSGLCLGVECQAGHPTLVLMPFVSVLVTWLEAAKLTGGFQAPWNISHPFNVQRLGAGLQTAIDKVNSELADFGNLSWEFTYANSTCSAKESLALFINQVQKEEISALFRPACPEAAEVEYTAF</sequence>
<evidence type="ECO:0000313" key="3">
    <source>
        <dbReference type="Proteomes" id="UP001159641"/>
    </source>
</evidence>
<accession>A0AB34HG16</accession>
<reference evidence="2 3" key="1">
    <citation type="submission" date="2022-11" db="EMBL/GenBank/DDBJ databases">
        <title>Whole genome sequence of Eschrichtius robustus ER-17-0199.</title>
        <authorList>
            <person name="Bruniche-Olsen A."/>
            <person name="Black A.N."/>
            <person name="Fields C.J."/>
            <person name="Walden K."/>
            <person name="Dewoody J.A."/>
        </authorList>
    </citation>
    <scope>NUCLEOTIDE SEQUENCE [LARGE SCALE GENOMIC DNA]</scope>
    <source>
        <strain evidence="2">ER-17-0199</strain>
        <tissue evidence="2">Blubber</tissue>
    </source>
</reference>
<dbReference type="Gene3D" id="3.40.50.2300">
    <property type="match status" value="1"/>
</dbReference>
<evidence type="ECO:0000256" key="1">
    <source>
        <dbReference type="ARBA" id="ARBA00022729"/>
    </source>
</evidence>
<name>A0AB34HG16_ESCRO</name>
<dbReference type="EMBL" id="JAIQCJ010001425">
    <property type="protein sequence ID" value="KAJ8789529.1"/>
    <property type="molecule type" value="Genomic_DNA"/>
</dbReference>
<comment type="caution">
    <text evidence="2">The sequence shown here is derived from an EMBL/GenBank/DDBJ whole genome shotgun (WGS) entry which is preliminary data.</text>
</comment>
<dbReference type="Proteomes" id="UP001159641">
    <property type="component" value="Unassembled WGS sequence"/>
</dbReference>
<proteinExistence type="predicted"/>
<gene>
    <name evidence="2" type="ORF">J1605_022056</name>
</gene>